<reference evidence="1 3" key="1">
    <citation type="journal article" date="2008" name="Science">
        <title>The Physcomitrella genome reveals evolutionary insights into the conquest of land by plants.</title>
        <authorList>
            <person name="Rensing S."/>
            <person name="Lang D."/>
            <person name="Zimmer A."/>
            <person name="Terry A."/>
            <person name="Salamov A."/>
            <person name="Shapiro H."/>
            <person name="Nishiyama T."/>
            <person name="Perroud P.-F."/>
            <person name="Lindquist E."/>
            <person name="Kamisugi Y."/>
            <person name="Tanahashi T."/>
            <person name="Sakakibara K."/>
            <person name="Fujita T."/>
            <person name="Oishi K."/>
            <person name="Shin-I T."/>
            <person name="Kuroki Y."/>
            <person name="Toyoda A."/>
            <person name="Suzuki Y."/>
            <person name="Hashimoto A."/>
            <person name="Yamaguchi K."/>
            <person name="Sugano A."/>
            <person name="Kohara Y."/>
            <person name="Fujiyama A."/>
            <person name="Anterola A."/>
            <person name="Aoki S."/>
            <person name="Ashton N."/>
            <person name="Barbazuk W.B."/>
            <person name="Barker E."/>
            <person name="Bennetzen J."/>
            <person name="Bezanilla M."/>
            <person name="Blankenship R."/>
            <person name="Cho S.H."/>
            <person name="Dutcher S."/>
            <person name="Estelle M."/>
            <person name="Fawcett J.A."/>
            <person name="Gundlach H."/>
            <person name="Hanada K."/>
            <person name="Heyl A."/>
            <person name="Hicks K.A."/>
            <person name="Hugh J."/>
            <person name="Lohr M."/>
            <person name="Mayer K."/>
            <person name="Melkozernov A."/>
            <person name="Murata T."/>
            <person name="Nelson D."/>
            <person name="Pils B."/>
            <person name="Prigge M."/>
            <person name="Reiss B."/>
            <person name="Renner T."/>
            <person name="Rombauts S."/>
            <person name="Rushton P."/>
            <person name="Sanderfoot A."/>
            <person name="Schween G."/>
            <person name="Shiu S.-H."/>
            <person name="Stueber K."/>
            <person name="Theodoulou F.L."/>
            <person name="Tu H."/>
            <person name="Van de Peer Y."/>
            <person name="Verrier P.J."/>
            <person name="Waters E."/>
            <person name="Wood A."/>
            <person name="Yang L."/>
            <person name="Cove D."/>
            <person name="Cuming A."/>
            <person name="Hasebe M."/>
            <person name="Lucas S."/>
            <person name="Mishler D.B."/>
            <person name="Reski R."/>
            <person name="Grigoriev I."/>
            <person name="Quatrano R.S."/>
            <person name="Boore J.L."/>
        </authorList>
    </citation>
    <scope>NUCLEOTIDE SEQUENCE [LARGE SCALE GENOMIC DNA]</scope>
    <source>
        <strain evidence="2 3">cv. Gransden 2004</strain>
    </source>
</reference>
<reference evidence="2" key="3">
    <citation type="submission" date="2020-12" db="UniProtKB">
        <authorList>
            <consortium name="EnsemblPlants"/>
        </authorList>
    </citation>
    <scope>IDENTIFICATION</scope>
</reference>
<dbReference type="InParanoid" id="A0A2K1KL38"/>
<reference evidence="1 3" key="2">
    <citation type="journal article" date="2018" name="Plant J.">
        <title>The Physcomitrella patens chromosome-scale assembly reveals moss genome structure and evolution.</title>
        <authorList>
            <person name="Lang D."/>
            <person name="Ullrich K.K."/>
            <person name="Murat F."/>
            <person name="Fuchs J."/>
            <person name="Jenkins J."/>
            <person name="Haas F.B."/>
            <person name="Piednoel M."/>
            <person name="Gundlach H."/>
            <person name="Van Bel M."/>
            <person name="Meyberg R."/>
            <person name="Vives C."/>
            <person name="Morata J."/>
            <person name="Symeonidi A."/>
            <person name="Hiss M."/>
            <person name="Muchero W."/>
            <person name="Kamisugi Y."/>
            <person name="Saleh O."/>
            <person name="Blanc G."/>
            <person name="Decker E.L."/>
            <person name="van Gessel N."/>
            <person name="Grimwood J."/>
            <person name="Hayes R.D."/>
            <person name="Graham S.W."/>
            <person name="Gunter L.E."/>
            <person name="McDaniel S.F."/>
            <person name="Hoernstein S.N.W."/>
            <person name="Larsson A."/>
            <person name="Li F.W."/>
            <person name="Perroud P.F."/>
            <person name="Phillips J."/>
            <person name="Ranjan P."/>
            <person name="Rokshar D.S."/>
            <person name="Rothfels C.J."/>
            <person name="Schneider L."/>
            <person name="Shu S."/>
            <person name="Stevenson D.W."/>
            <person name="Thummler F."/>
            <person name="Tillich M."/>
            <person name="Villarreal Aguilar J.C."/>
            <person name="Widiez T."/>
            <person name="Wong G.K."/>
            <person name="Wymore A."/>
            <person name="Zhang Y."/>
            <person name="Zimmer A.D."/>
            <person name="Quatrano R.S."/>
            <person name="Mayer K.F.X."/>
            <person name="Goodstein D."/>
            <person name="Casacuberta J.M."/>
            <person name="Vandepoele K."/>
            <person name="Reski R."/>
            <person name="Cuming A.C."/>
            <person name="Tuskan G.A."/>
            <person name="Maumus F."/>
            <person name="Salse J."/>
            <person name="Schmutz J."/>
            <person name="Rensing S.A."/>
        </authorList>
    </citation>
    <scope>NUCLEOTIDE SEQUENCE [LARGE SCALE GENOMIC DNA]</scope>
    <source>
        <strain evidence="2 3">cv. Gransden 2004</strain>
    </source>
</reference>
<keyword evidence="3" id="KW-1185">Reference proteome</keyword>
<evidence type="ECO:0000313" key="2">
    <source>
        <dbReference type="EnsemblPlants" id="PAC:32954272.CDS.1"/>
    </source>
</evidence>
<accession>A0A2K1KL38</accession>
<evidence type="ECO:0000313" key="1">
    <source>
        <dbReference type="EMBL" id="PNR54494.1"/>
    </source>
</evidence>
<dbReference type="Gramene" id="Pp3c5_25919V3.1">
    <property type="protein sequence ID" value="PAC:32954272.CDS.1"/>
    <property type="gene ID" value="Pp3c5_25919"/>
</dbReference>
<dbReference type="EnsemblPlants" id="Pp3c5_25919V3.1">
    <property type="protein sequence ID" value="PAC:32954272.CDS.1"/>
    <property type="gene ID" value="Pp3c5_25919"/>
</dbReference>
<proteinExistence type="predicted"/>
<evidence type="ECO:0000313" key="3">
    <source>
        <dbReference type="Proteomes" id="UP000006727"/>
    </source>
</evidence>
<name>A0A2K1KL38_PHYPA</name>
<gene>
    <name evidence="1" type="ORF">PHYPA_008171</name>
</gene>
<organism evidence="1">
    <name type="scientific">Physcomitrium patens</name>
    <name type="common">Spreading-leaved earth moss</name>
    <name type="synonym">Physcomitrella patens</name>
    <dbReference type="NCBI Taxonomy" id="3218"/>
    <lineage>
        <taxon>Eukaryota</taxon>
        <taxon>Viridiplantae</taxon>
        <taxon>Streptophyta</taxon>
        <taxon>Embryophyta</taxon>
        <taxon>Bryophyta</taxon>
        <taxon>Bryophytina</taxon>
        <taxon>Bryopsida</taxon>
        <taxon>Funariidae</taxon>
        <taxon>Funariales</taxon>
        <taxon>Funariaceae</taxon>
        <taxon>Physcomitrium</taxon>
    </lineage>
</organism>
<dbReference type="AlphaFoldDB" id="A0A2K1KL38"/>
<dbReference type="EMBL" id="ABEU02000005">
    <property type="protein sequence ID" value="PNR54494.1"/>
    <property type="molecule type" value="Genomic_DNA"/>
</dbReference>
<dbReference type="Proteomes" id="UP000006727">
    <property type="component" value="Chromosome 5"/>
</dbReference>
<protein>
    <submittedName>
        <fullName evidence="1 2">Uncharacterized protein</fullName>
    </submittedName>
</protein>
<sequence length="156" mass="17575">MTIPLLDKFLHENTVLWILTRTLRAPRTTLEAHWMRRHERETVNSSISCPRPTSQTHAQLLPPCNFTRQELCRGLGTLQLTFPPLTRNPRRHSGIATQQSASSYQCLSAVDMWSSQMHTSHIVPTNAPSHALNPLSSRPQVLFLASDTSSPPTTEQ</sequence>